<keyword evidence="7" id="KW-0460">Magnesium</keyword>
<evidence type="ECO:0000256" key="2">
    <source>
        <dbReference type="ARBA" id="ARBA00022679"/>
    </source>
</evidence>
<keyword evidence="1 7" id="KW-0028">Amino-acid biosynthesis</keyword>
<comment type="subunit">
    <text evidence="7">Monomer.</text>
</comment>
<feature type="binding site" evidence="7">
    <location>
        <begin position="11"/>
        <end position="16"/>
    </location>
    <ligand>
        <name>ATP</name>
        <dbReference type="ChEBI" id="CHEBI:30616"/>
    </ligand>
</feature>
<keyword evidence="5 7" id="KW-0067">ATP-binding</keyword>
<keyword evidence="7" id="KW-0479">Metal-binding</keyword>
<dbReference type="EMBL" id="DVNA01000169">
    <property type="protein sequence ID" value="HIU55636.1"/>
    <property type="molecule type" value="Genomic_DNA"/>
</dbReference>
<dbReference type="GO" id="GO:0000287">
    <property type="term" value="F:magnesium ion binding"/>
    <property type="evidence" value="ECO:0007669"/>
    <property type="project" value="UniProtKB-UniRule"/>
</dbReference>
<keyword evidence="4 7" id="KW-0418">Kinase</keyword>
<dbReference type="Gene3D" id="3.40.50.300">
    <property type="entry name" value="P-loop containing nucleotide triphosphate hydrolases"/>
    <property type="match status" value="1"/>
</dbReference>
<comment type="similarity">
    <text evidence="7">Belongs to the shikimate kinase family.</text>
</comment>
<evidence type="ECO:0000313" key="9">
    <source>
        <dbReference type="Proteomes" id="UP000824112"/>
    </source>
</evidence>
<protein>
    <recommendedName>
        <fullName evidence="7">Shikimate kinase</fullName>
        <shortName evidence="7">SK</shortName>
        <ecNumber evidence="7">2.7.1.71</ecNumber>
    </recommendedName>
</protein>
<keyword evidence="6 7" id="KW-0057">Aromatic amino acid biosynthesis</keyword>
<dbReference type="NCBIfam" id="NF010555">
    <property type="entry name" value="PRK13949.1"/>
    <property type="match status" value="1"/>
</dbReference>
<dbReference type="HAMAP" id="MF_00109">
    <property type="entry name" value="Shikimate_kinase"/>
    <property type="match status" value="1"/>
</dbReference>
<comment type="subcellular location">
    <subcellularLocation>
        <location evidence="7">Cytoplasm</location>
    </subcellularLocation>
</comment>
<dbReference type="InterPro" id="IPR027417">
    <property type="entry name" value="P-loop_NTPase"/>
</dbReference>
<evidence type="ECO:0000256" key="7">
    <source>
        <dbReference type="HAMAP-Rule" id="MF_00109"/>
    </source>
</evidence>
<feature type="binding site" evidence="7">
    <location>
        <position position="33"/>
    </location>
    <ligand>
        <name>substrate</name>
    </ligand>
</feature>
<proteinExistence type="inferred from homology"/>
<keyword evidence="7" id="KW-0963">Cytoplasm</keyword>
<dbReference type="GO" id="GO:0005524">
    <property type="term" value="F:ATP binding"/>
    <property type="evidence" value="ECO:0007669"/>
    <property type="project" value="UniProtKB-UniRule"/>
</dbReference>
<dbReference type="AlphaFoldDB" id="A0A9D1M8G7"/>
<dbReference type="GO" id="GO:0009423">
    <property type="term" value="P:chorismate biosynthetic process"/>
    <property type="evidence" value="ECO:0007669"/>
    <property type="project" value="UniProtKB-UniRule"/>
</dbReference>
<dbReference type="EC" id="2.7.1.71" evidence="7"/>
<feature type="binding site" evidence="7">
    <location>
        <position position="15"/>
    </location>
    <ligand>
        <name>Mg(2+)</name>
        <dbReference type="ChEBI" id="CHEBI:18420"/>
    </ligand>
</feature>
<dbReference type="InterPro" id="IPR031322">
    <property type="entry name" value="Shikimate/glucono_kinase"/>
</dbReference>
<reference evidence="8" key="2">
    <citation type="journal article" date="2021" name="PeerJ">
        <title>Extensive microbial diversity within the chicken gut microbiome revealed by metagenomics and culture.</title>
        <authorList>
            <person name="Gilroy R."/>
            <person name="Ravi A."/>
            <person name="Getino M."/>
            <person name="Pursley I."/>
            <person name="Horton D.L."/>
            <person name="Alikhan N.F."/>
            <person name="Baker D."/>
            <person name="Gharbi K."/>
            <person name="Hall N."/>
            <person name="Watson M."/>
            <person name="Adriaenssens E.M."/>
            <person name="Foster-Nyarko E."/>
            <person name="Jarju S."/>
            <person name="Secka A."/>
            <person name="Antonio M."/>
            <person name="Oren A."/>
            <person name="Chaudhuri R.R."/>
            <person name="La Ragione R."/>
            <person name="Hildebrand F."/>
            <person name="Pallen M.J."/>
        </authorList>
    </citation>
    <scope>NUCLEOTIDE SEQUENCE</scope>
    <source>
        <strain evidence="8">CHK158-818</strain>
    </source>
</reference>
<evidence type="ECO:0000256" key="4">
    <source>
        <dbReference type="ARBA" id="ARBA00022777"/>
    </source>
</evidence>
<dbReference type="GO" id="GO:0008652">
    <property type="term" value="P:amino acid biosynthetic process"/>
    <property type="evidence" value="ECO:0007669"/>
    <property type="project" value="UniProtKB-KW"/>
</dbReference>
<dbReference type="GO" id="GO:0005829">
    <property type="term" value="C:cytosol"/>
    <property type="evidence" value="ECO:0007669"/>
    <property type="project" value="TreeGrafter"/>
</dbReference>
<keyword evidence="3 7" id="KW-0547">Nucleotide-binding</keyword>
<evidence type="ECO:0000256" key="6">
    <source>
        <dbReference type="ARBA" id="ARBA00023141"/>
    </source>
</evidence>
<dbReference type="GO" id="GO:0004765">
    <property type="term" value="F:shikimate kinase activity"/>
    <property type="evidence" value="ECO:0007669"/>
    <property type="project" value="UniProtKB-UniRule"/>
</dbReference>
<dbReference type="PANTHER" id="PTHR21087:SF16">
    <property type="entry name" value="SHIKIMATE KINASE 1, CHLOROPLASTIC"/>
    <property type="match status" value="1"/>
</dbReference>
<sequence length="180" mass="20600">MTPVFLIGYMGSGKTTLGRVLAKAMGFSFIDLDWYIEGRYHKKVGELFAERGESGFREIESRLLREVGQMNDTVVAAGGGTPCFNDNLDFMRRSGLVVYLKASEEVLFDRLRQARSQRPLLRGKNDEELRAYLSETLDQRSPYYKQAHCVFDSSRLESVKEIDVAAQELKKIIYQQIDKI</sequence>
<dbReference type="PRINTS" id="PR01100">
    <property type="entry name" value="SHIKIMTKNASE"/>
</dbReference>
<evidence type="ECO:0000313" key="8">
    <source>
        <dbReference type="EMBL" id="HIU55636.1"/>
    </source>
</evidence>
<feature type="binding site" evidence="7">
    <location>
        <position position="57"/>
    </location>
    <ligand>
        <name>substrate</name>
    </ligand>
</feature>
<name>A0A9D1M8G7_9BACT</name>
<gene>
    <name evidence="7" type="primary">aroK</name>
    <name evidence="8" type="ORF">IAB03_07530</name>
</gene>
<dbReference type="Pfam" id="PF01202">
    <property type="entry name" value="SKI"/>
    <property type="match status" value="1"/>
</dbReference>
<organism evidence="8 9">
    <name type="scientific">Candidatus Gallibacteroides avistercoris</name>
    <dbReference type="NCBI Taxonomy" id="2840833"/>
    <lineage>
        <taxon>Bacteria</taxon>
        <taxon>Pseudomonadati</taxon>
        <taxon>Bacteroidota</taxon>
        <taxon>Bacteroidia</taxon>
        <taxon>Bacteroidales</taxon>
        <taxon>Bacteroidaceae</taxon>
        <taxon>Bacteroidaceae incertae sedis</taxon>
        <taxon>Candidatus Gallibacteroides</taxon>
    </lineage>
</organism>
<dbReference type="SUPFAM" id="SSF52540">
    <property type="entry name" value="P-loop containing nucleoside triphosphate hydrolases"/>
    <property type="match status" value="1"/>
</dbReference>
<comment type="caution">
    <text evidence="8">The sequence shown here is derived from an EMBL/GenBank/DDBJ whole genome shotgun (WGS) entry which is preliminary data.</text>
</comment>
<comment type="caution">
    <text evidence="7">Lacks conserved residue(s) required for the propagation of feature annotation.</text>
</comment>
<evidence type="ECO:0000256" key="3">
    <source>
        <dbReference type="ARBA" id="ARBA00022741"/>
    </source>
</evidence>
<dbReference type="Proteomes" id="UP000824112">
    <property type="component" value="Unassembled WGS sequence"/>
</dbReference>
<evidence type="ECO:0000256" key="5">
    <source>
        <dbReference type="ARBA" id="ARBA00022840"/>
    </source>
</evidence>
<evidence type="ECO:0000256" key="1">
    <source>
        <dbReference type="ARBA" id="ARBA00022605"/>
    </source>
</evidence>
<reference evidence="8" key="1">
    <citation type="submission" date="2020-10" db="EMBL/GenBank/DDBJ databases">
        <authorList>
            <person name="Gilroy R."/>
        </authorList>
    </citation>
    <scope>NUCLEOTIDE SEQUENCE</scope>
    <source>
        <strain evidence="8">CHK158-818</strain>
    </source>
</reference>
<accession>A0A9D1M8G7</accession>
<comment type="cofactor">
    <cofactor evidence="7">
        <name>Mg(2+)</name>
        <dbReference type="ChEBI" id="CHEBI:18420"/>
    </cofactor>
    <text evidence="7">Binds 1 Mg(2+) ion per subunit.</text>
</comment>
<dbReference type="CDD" id="cd00464">
    <property type="entry name" value="SK"/>
    <property type="match status" value="1"/>
</dbReference>
<comment type="pathway">
    <text evidence="7">Metabolic intermediate biosynthesis; chorismate biosynthesis; chorismate from D-erythrose 4-phosphate and phosphoenolpyruvate: step 5/7.</text>
</comment>
<dbReference type="GO" id="GO:0009073">
    <property type="term" value="P:aromatic amino acid family biosynthetic process"/>
    <property type="evidence" value="ECO:0007669"/>
    <property type="project" value="UniProtKB-KW"/>
</dbReference>
<comment type="function">
    <text evidence="7">Catalyzes the specific phosphorylation of the 3-hydroxyl group of shikimic acid using ATP as a cosubstrate.</text>
</comment>
<feature type="binding site" evidence="7">
    <location>
        <position position="140"/>
    </location>
    <ligand>
        <name>substrate</name>
    </ligand>
</feature>
<feature type="binding site" evidence="7">
    <location>
        <position position="118"/>
    </location>
    <ligand>
        <name>ATP</name>
        <dbReference type="ChEBI" id="CHEBI:30616"/>
    </ligand>
</feature>
<feature type="binding site" evidence="7">
    <location>
        <position position="79"/>
    </location>
    <ligand>
        <name>substrate</name>
    </ligand>
</feature>
<keyword evidence="2 7" id="KW-0808">Transferase</keyword>
<dbReference type="InterPro" id="IPR000623">
    <property type="entry name" value="Shikimate_kinase/TSH1"/>
</dbReference>
<dbReference type="PANTHER" id="PTHR21087">
    <property type="entry name" value="SHIKIMATE KINASE"/>
    <property type="match status" value="1"/>
</dbReference>
<comment type="catalytic activity">
    <reaction evidence="7">
        <text>shikimate + ATP = 3-phosphoshikimate + ADP + H(+)</text>
        <dbReference type="Rhea" id="RHEA:13121"/>
        <dbReference type="ChEBI" id="CHEBI:15378"/>
        <dbReference type="ChEBI" id="CHEBI:30616"/>
        <dbReference type="ChEBI" id="CHEBI:36208"/>
        <dbReference type="ChEBI" id="CHEBI:145989"/>
        <dbReference type="ChEBI" id="CHEBI:456216"/>
        <dbReference type="EC" id="2.7.1.71"/>
    </reaction>
</comment>